<keyword evidence="7 12" id="KW-1133">Transmembrane helix</keyword>
<keyword evidence="5" id="KW-1003">Cell membrane</keyword>
<feature type="transmembrane region" description="Helical" evidence="12">
    <location>
        <begin position="310"/>
        <end position="330"/>
    </location>
</feature>
<evidence type="ECO:0000256" key="11">
    <source>
        <dbReference type="ARBA" id="ARBA00023201"/>
    </source>
</evidence>
<dbReference type="EMBL" id="NBTZ01000024">
    <property type="protein sequence ID" value="OTP78419.1"/>
    <property type="molecule type" value="Genomic_DNA"/>
</dbReference>
<evidence type="ECO:0000256" key="5">
    <source>
        <dbReference type="ARBA" id="ARBA00022475"/>
    </source>
</evidence>
<keyword evidence="8" id="KW-0915">Sodium</keyword>
<dbReference type="Pfam" id="PF00999">
    <property type="entry name" value="Na_H_Exchanger"/>
    <property type="match status" value="1"/>
</dbReference>
<evidence type="ECO:0000313" key="15">
    <source>
        <dbReference type="Proteomes" id="UP000195221"/>
    </source>
</evidence>
<dbReference type="GO" id="GO:0051453">
    <property type="term" value="P:regulation of intracellular pH"/>
    <property type="evidence" value="ECO:0007669"/>
    <property type="project" value="TreeGrafter"/>
</dbReference>
<evidence type="ECO:0000256" key="1">
    <source>
        <dbReference type="ARBA" id="ARBA00004651"/>
    </source>
</evidence>
<evidence type="ECO:0000256" key="4">
    <source>
        <dbReference type="ARBA" id="ARBA00022449"/>
    </source>
</evidence>
<dbReference type="GO" id="GO:0015386">
    <property type="term" value="F:potassium:proton antiporter activity"/>
    <property type="evidence" value="ECO:0007669"/>
    <property type="project" value="TreeGrafter"/>
</dbReference>
<evidence type="ECO:0000259" key="13">
    <source>
        <dbReference type="Pfam" id="PF00999"/>
    </source>
</evidence>
<dbReference type="GO" id="GO:0098719">
    <property type="term" value="P:sodium ion import across plasma membrane"/>
    <property type="evidence" value="ECO:0007669"/>
    <property type="project" value="TreeGrafter"/>
</dbReference>
<comment type="caution">
    <text evidence="14">The sequence shown here is derived from an EMBL/GenBank/DDBJ whole genome shotgun (WGS) entry which is preliminary data.</text>
</comment>
<feature type="transmembrane region" description="Helical" evidence="12">
    <location>
        <begin position="401"/>
        <end position="425"/>
    </location>
</feature>
<keyword evidence="11" id="KW-0739">Sodium transport</keyword>
<keyword evidence="3" id="KW-0813">Transport</keyword>
<dbReference type="InterPro" id="IPR018422">
    <property type="entry name" value="Cation/H_exchanger_CPA1"/>
</dbReference>
<feature type="transmembrane region" description="Helical" evidence="12">
    <location>
        <begin position="230"/>
        <end position="248"/>
    </location>
</feature>
<dbReference type="Proteomes" id="UP000195221">
    <property type="component" value="Unassembled WGS sequence"/>
</dbReference>
<evidence type="ECO:0000256" key="3">
    <source>
        <dbReference type="ARBA" id="ARBA00022448"/>
    </source>
</evidence>
<evidence type="ECO:0000256" key="12">
    <source>
        <dbReference type="SAM" id="Phobius"/>
    </source>
</evidence>
<evidence type="ECO:0000256" key="9">
    <source>
        <dbReference type="ARBA" id="ARBA00023065"/>
    </source>
</evidence>
<dbReference type="GO" id="GO:0005886">
    <property type="term" value="C:plasma membrane"/>
    <property type="evidence" value="ECO:0007669"/>
    <property type="project" value="UniProtKB-SubCell"/>
</dbReference>
<feature type="domain" description="Cation/H+ exchanger transmembrane" evidence="13">
    <location>
        <begin position="32"/>
        <end position="426"/>
    </location>
</feature>
<feature type="transmembrane region" description="Helical" evidence="12">
    <location>
        <begin position="90"/>
        <end position="107"/>
    </location>
</feature>
<comment type="subcellular location">
    <subcellularLocation>
        <location evidence="1">Cell membrane</location>
        <topology evidence="1">Multi-pass membrane protein</topology>
    </subcellularLocation>
</comment>
<evidence type="ECO:0000256" key="7">
    <source>
        <dbReference type="ARBA" id="ARBA00022989"/>
    </source>
</evidence>
<keyword evidence="9" id="KW-0406">Ion transport</keyword>
<gene>
    <name evidence="14" type="ORF">PAMC26577_04975</name>
</gene>
<evidence type="ECO:0000313" key="14">
    <source>
        <dbReference type="EMBL" id="OTP78419.1"/>
    </source>
</evidence>
<sequence>MTIRSITLNTICKQSFGIYRSMIDALAILVVAAAMFAYINERLVRLPMTIGVAAIALTFSLICISLESLDIVSFRAPITRWISSLDFSRLLLNGMLSFLLFAGALQVDGGKLKQYGWQVGFLAIVSTATSAVLIGVATYLTLNAVHLNLPFTYCLVFGSVVAPTDAVSVLGTLRRATVPSNVETAIAGESLFNDGVGIVLFAIFAQLAVSDKVPSITSVAGQFCHEAIGGIFLGGLIGMLILILLRGIDHYQVEVLLTVAAVIGGYAVAEYLGVSGPLAMVVAGALVGNIGREHAMSHVTRANLDTFWELIDGTLNAVLFTLIGLEAVAMRADLRAWMVMPATIAIVLSARVLTVGLPVALMSQVFKLPARTAPLMVWAGLRGGISVALALSLPAGRERDLILLLTYGNVIFSTFAQGLSIEWFARRTYAQAE</sequence>
<proteinExistence type="inferred from homology"/>
<feature type="transmembrane region" description="Helical" evidence="12">
    <location>
        <begin position="46"/>
        <end position="69"/>
    </location>
</feature>
<keyword evidence="10 12" id="KW-0472">Membrane</keyword>
<feature type="transmembrane region" description="Helical" evidence="12">
    <location>
        <begin position="149"/>
        <end position="171"/>
    </location>
</feature>
<evidence type="ECO:0000256" key="6">
    <source>
        <dbReference type="ARBA" id="ARBA00022692"/>
    </source>
</evidence>
<evidence type="ECO:0000256" key="8">
    <source>
        <dbReference type="ARBA" id="ARBA00023053"/>
    </source>
</evidence>
<dbReference type="PANTHER" id="PTHR10110:SF195">
    <property type="entry name" value="NA(+)_H(+) ANTIPORTER NHAS2"/>
    <property type="match status" value="1"/>
</dbReference>
<accession>A0A242N437</accession>
<dbReference type="GO" id="GO:0015385">
    <property type="term" value="F:sodium:proton antiporter activity"/>
    <property type="evidence" value="ECO:0007669"/>
    <property type="project" value="InterPro"/>
</dbReference>
<feature type="transmembrane region" description="Helical" evidence="12">
    <location>
        <begin position="191"/>
        <end position="209"/>
    </location>
</feature>
<protein>
    <submittedName>
        <fullName evidence="14">Na+/H+ antiporter NhaP</fullName>
    </submittedName>
</protein>
<keyword evidence="4" id="KW-0050">Antiport</keyword>
<feature type="transmembrane region" description="Helical" evidence="12">
    <location>
        <begin position="373"/>
        <end position="395"/>
    </location>
</feature>
<feature type="transmembrane region" description="Helical" evidence="12">
    <location>
        <begin position="119"/>
        <end position="142"/>
    </location>
</feature>
<dbReference type="Gene3D" id="6.10.140.1330">
    <property type="match status" value="1"/>
</dbReference>
<organism evidence="14 15">
    <name type="scientific">Caballeronia sordidicola</name>
    <name type="common">Burkholderia sordidicola</name>
    <dbReference type="NCBI Taxonomy" id="196367"/>
    <lineage>
        <taxon>Bacteria</taxon>
        <taxon>Pseudomonadati</taxon>
        <taxon>Pseudomonadota</taxon>
        <taxon>Betaproteobacteria</taxon>
        <taxon>Burkholderiales</taxon>
        <taxon>Burkholderiaceae</taxon>
        <taxon>Caballeronia</taxon>
    </lineage>
</organism>
<dbReference type="AlphaFoldDB" id="A0A242N437"/>
<keyword evidence="6 12" id="KW-0812">Transmembrane</keyword>
<evidence type="ECO:0000256" key="2">
    <source>
        <dbReference type="ARBA" id="ARBA00007367"/>
    </source>
</evidence>
<feature type="transmembrane region" description="Helical" evidence="12">
    <location>
        <begin position="268"/>
        <end position="290"/>
    </location>
</feature>
<feature type="transmembrane region" description="Helical" evidence="12">
    <location>
        <begin position="336"/>
        <end position="361"/>
    </location>
</feature>
<reference evidence="14 15" key="1">
    <citation type="submission" date="2017-03" db="EMBL/GenBank/DDBJ databases">
        <title>Genome analysis of strain PAMC 26577.</title>
        <authorList>
            <person name="Oh H.-M."/>
            <person name="Yang J.-A."/>
        </authorList>
    </citation>
    <scope>NUCLEOTIDE SEQUENCE [LARGE SCALE GENOMIC DNA]</scope>
    <source>
        <strain evidence="14 15">PAMC 26577</strain>
    </source>
</reference>
<name>A0A242N437_CABSO</name>
<comment type="similarity">
    <text evidence="2">Belongs to the monovalent cation:proton antiporter 1 (CPA1) transporter (TC 2.A.36) family.</text>
</comment>
<evidence type="ECO:0000256" key="10">
    <source>
        <dbReference type="ARBA" id="ARBA00023136"/>
    </source>
</evidence>
<feature type="transmembrane region" description="Helical" evidence="12">
    <location>
        <begin position="21"/>
        <end position="40"/>
    </location>
</feature>
<dbReference type="InterPro" id="IPR006153">
    <property type="entry name" value="Cation/H_exchanger_TM"/>
</dbReference>
<dbReference type="PANTHER" id="PTHR10110">
    <property type="entry name" value="SODIUM/HYDROGEN EXCHANGER"/>
    <property type="match status" value="1"/>
</dbReference>